<evidence type="ECO:0000313" key="2">
    <source>
        <dbReference type="Proteomes" id="UP000322887"/>
    </source>
</evidence>
<organism evidence="1 2">
    <name type="scientific">Gimesia maris</name>
    <dbReference type="NCBI Taxonomy" id="122"/>
    <lineage>
        <taxon>Bacteria</taxon>
        <taxon>Pseudomonadati</taxon>
        <taxon>Planctomycetota</taxon>
        <taxon>Planctomycetia</taxon>
        <taxon>Planctomycetales</taxon>
        <taxon>Planctomycetaceae</taxon>
        <taxon>Gimesia</taxon>
    </lineage>
</organism>
<accession>A0ABX5YLZ4</accession>
<dbReference type="EMBL" id="CP042910">
    <property type="protein sequence ID" value="QEG16718.1"/>
    <property type="molecule type" value="Genomic_DNA"/>
</dbReference>
<protein>
    <submittedName>
        <fullName evidence="1">Uncharacterized protein</fullName>
    </submittedName>
</protein>
<reference evidence="1 2" key="1">
    <citation type="submission" date="2019-08" db="EMBL/GenBank/DDBJ databases">
        <title>Deep-cultivation of Planctomycetes and their phenomic and genomic characterization uncovers novel biology.</title>
        <authorList>
            <person name="Wiegand S."/>
            <person name="Jogler M."/>
            <person name="Boedeker C."/>
            <person name="Pinto D."/>
            <person name="Vollmers J."/>
            <person name="Rivas-Marin E."/>
            <person name="Kohn T."/>
            <person name="Peeters S.H."/>
            <person name="Heuer A."/>
            <person name="Rast P."/>
            <person name="Oberbeckmann S."/>
            <person name="Bunk B."/>
            <person name="Jeske O."/>
            <person name="Meyerdierks A."/>
            <person name="Storesund J.E."/>
            <person name="Kallscheuer N."/>
            <person name="Luecker S."/>
            <person name="Lage O.M."/>
            <person name="Pohl T."/>
            <person name="Merkel B.J."/>
            <person name="Hornburger P."/>
            <person name="Mueller R.-W."/>
            <person name="Bruemmer F."/>
            <person name="Labrenz M."/>
            <person name="Spormann A.M."/>
            <person name="Op den Camp H."/>
            <person name="Overmann J."/>
            <person name="Amann R."/>
            <person name="Jetten M.S.M."/>
            <person name="Mascher T."/>
            <person name="Medema M.H."/>
            <person name="Devos D.P."/>
            <person name="Kaster A.-K."/>
            <person name="Ovreas L."/>
            <person name="Rohde M."/>
            <person name="Galperin M.Y."/>
            <person name="Jogler C."/>
        </authorList>
    </citation>
    <scope>NUCLEOTIDE SEQUENCE [LARGE SCALE GENOMIC DNA]</scope>
    <source>
        <strain evidence="1 2">DSM 8797</strain>
    </source>
</reference>
<keyword evidence="2" id="KW-1185">Reference proteome</keyword>
<sequence length="94" mass="10555">MDDGFPIDAPDRVIRCRADRLGITLLCEIQRFSCCVLEGPGDDLEARSRSGCERRTAFYLQHGGVCVDAHTEKRVILLAHESPLQSRPDLCKRV</sequence>
<evidence type="ECO:0000313" key="1">
    <source>
        <dbReference type="EMBL" id="QEG16718.1"/>
    </source>
</evidence>
<name>A0ABX5YLZ4_9PLAN</name>
<gene>
    <name evidence="1" type="ORF">GmarT_25850</name>
</gene>
<proteinExistence type="predicted"/>
<dbReference type="Proteomes" id="UP000322887">
    <property type="component" value="Chromosome"/>
</dbReference>